<dbReference type="Gene3D" id="3.40.190.10">
    <property type="entry name" value="Periplasmic binding protein-like II"/>
    <property type="match status" value="2"/>
</dbReference>
<evidence type="ECO:0000313" key="7">
    <source>
        <dbReference type="Proteomes" id="UP001204615"/>
    </source>
</evidence>
<dbReference type="InterPro" id="IPR036390">
    <property type="entry name" value="WH_DNA-bd_sf"/>
</dbReference>
<keyword evidence="2" id="KW-0805">Transcription regulation</keyword>
<dbReference type="PANTHER" id="PTHR30126:SF40">
    <property type="entry name" value="HTH-TYPE TRANSCRIPTIONAL REGULATOR GLTR"/>
    <property type="match status" value="1"/>
</dbReference>
<dbReference type="InterPro" id="IPR000847">
    <property type="entry name" value="LysR_HTH_N"/>
</dbReference>
<reference evidence="6 7" key="1">
    <citation type="submission" date="2022-06" db="EMBL/GenBank/DDBJ databases">
        <title>Dyella sp. Sa strain:Sa Genome sequencing.</title>
        <authorList>
            <person name="Park S."/>
        </authorList>
    </citation>
    <scope>NUCLEOTIDE SEQUENCE [LARGE SCALE GENOMIC DNA]</scope>
    <source>
        <strain evidence="6 7">Sa</strain>
    </source>
</reference>
<evidence type="ECO:0000256" key="3">
    <source>
        <dbReference type="ARBA" id="ARBA00023125"/>
    </source>
</evidence>
<evidence type="ECO:0000313" key="6">
    <source>
        <dbReference type="EMBL" id="MCP1374739.1"/>
    </source>
</evidence>
<dbReference type="Pfam" id="PF00126">
    <property type="entry name" value="HTH_1"/>
    <property type="match status" value="1"/>
</dbReference>
<organism evidence="6 7">
    <name type="scientific">Dyella lutea</name>
    <dbReference type="NCBI Taxonomy" id="2950441"/>
    <lineage>
        <taxon>Bacteria</taxon>
        <taxon>Pseudomonadati</taxon>
        <taxon>Pseudomonadota</taxon>
        <taxon>Gammaproteobacteria</taxon>
        <taxon>Lysobacterales</taxon>
        <taxon>Rhodanobacteraceae</taxon>
        <taxon>Dyella</taxon>
    </lineage>
</organism>
<dbReference type="Pfam" id="PF03466">
    <property type="entry name" value="LysR_substrate"/>
    <property type="match status" value="1"/>
</dbReference>
<dbReference type="InterPro" id="IPR036388">
    <property type="entry name" value="WH-like_DNA-bd_sf"/>
</dbReference>
<comment type="caution">
    <text evidence="6">The sequence shown here is derived from an EMBL/GenBank/DDBJ whole genome shotgun (WGS) entry which is preliminary data.</text>
</comment>
<proteinExistence type="inferred from homology"/>
<dbReference type="SUPFAM" id="SSF46785">
    <property type="entry name" value="Winged helix' DNA-binding domain"/>
    <property type="match status" value="1"/>
</dbReference>
<keyword evidence="4" id="KW-0804">Transcription</keyword>
<keyword evidence="3" id="KW-0238">DNA-binding</keyword>
<keyword evidence="7" id="KW-1185">Reference proteome</keyword>
<dbReference type="SUPFAM" id="SSF53850">
    <property type="entry name" value="Periplasmic binding protein-like II"/>
    <property type="match status" value="1"/>
</dbReference>
<dbReference type="RefSeq" id="WP_253566649.1">
    <property type="nucleotide sequence ID" value="NZ_JAMZEK010000002.1"/>
</dbReference>
<dbReference type="EMBL" id="JAMZEK010000002">
    <property type="protein sequence ID" value="MCP1374739.1"/>
    <property type="molecule type" value="Genomic_DNA"/>
</dbReference>
<evidence type="ECO:0000256" key="2">
    <source>
        <dbReference type="ARBA" id="ARBA00023015"/>
    </source>
</evidence>
<evidence type="ECO:0000256" key="4">
    <source>
        <dbReference type="ARBA" id="ARBA00023163"/>
    </source>
</evidence>
<dbReference type="PROSITE" id="PS50931">
    <property type="entry name" value="HTH_LYSR"/>
    <property type="match status" value="1"/>
</dbReference>
<sequence>MDIELRHCRALIALAEQQGIARAAKALGVAQSTLSETLFSLERAVGFAITERAPGSGATLTRQASALLPHARRLVQVADETMAFARGMQPQRSLAIGASESIGTYVLPGVLEHLRKTWPTLAVQVRTGLCAELRQLVSAGRLQAAITIGPSIDQAVPSDQTLQQLAQSRLALFRAPASAEPPLVPGLPAPAICVPDPEGALNALLSTWLRHLGIAASLHSAGSVEAVKRRVAHGGELGALPRYAVATELARGELVELATPQPLPAMVLEVTALDGAATGGPLGSLLDGLRLVRL</sequence>
<name>A0ABT1FBK4_9GAMM</name>
<dbReference type="CDD" id="cd05466">
    <property type="entry name" value="PBP2_LTTR_substrate"/>
    <property type="match status" value="1"/>
</dbReference>
<feature type="domain" description="HTH lysR-type" evidence="5">
    <location>
        <begin position="3"/>
        <end position="61"/>
    </location>
</feature>
<dbReference type="InterPro" id="IPR005119">
    <property type="entry name" value="LysR_subst-bd"/>
</dbReference>
<gene>
    <name evidence="6" type="ORF">NC595_11770</name>
</gene>
<evidence type="ECO:0000256" key="1">
    <source>
        <dbReference type="ARBA" id="ARBA00009437"/>
    </source>
</evidence>
<dbReference type="PANTHER" id="PTHR30126">
    <property type="entry name" value="HTH-TYPE TRANSCRIPTIONAL REGULATOR"/>
    <property type="match status" value="1"/>
</dbReference>
<evidence type="ECO:0000259" key="5">
    <source>
        <dbReference type="PROSITE" id="PS50931"/>
    </source>
</evidence>
<accession>A0ABT1FBK4</accession>
<protein>
    <submittedName>
        <fullName evidence="6">LysR family transcriptional regulator</fullName>
    </submittedName>
</protein>
<dbReference type="Gene3D" id="1.10.10.10">
    <property type="entry name" value="Winged helix-like DNA-binding domain superfamily/Winged helix DNA-binding domain"/>
    <property type="match status" value="1"/>
</dbReference>
<comment type="similarity">
    <text evidence="1">Belongs to the LysR transcriptional regulatory family.</text>
</comment>
<dbReference type="Proteomes" id="UP001204615">
    <property type="component" value="Unassembled WGS sequence"/>
</dbReference>